<keyword evidence="1" id="KW-0732">Signal</keyword>
<keyword evidence="3" id="KW-1185">Reference proteome</keyword>
<feature type="chain" id="PRO_5003515987" description="Secreted protein" evidence="1">
    <location>
        <begin position="28"/>
        <end position="156"/>
    </location>
</feature>
<gene>
    <name evidence="2" type="ordered locus">MycrhN_4715</name>
</gene>
<protein>
    <recommendedName>
        <fullName evidence="4">Secreted protein</fullName>
    </recommendedName>
</protein>
<evidence type="ECO:0008006" key="4">
    <source>
        <dbReference type="Google" id="ProtNLM"/>
    </source>
</evidence>
<evidence type="ECO:0000256" key="1">
    <source>
        <dbReference type="SAM" id="SignalP"/>
    </source>
</evidence>
<accession>G8RR84</accession>
<organism evidence="2 3">
    <name type="scientific">Mycolicibacterium rhodesiae (strain NBB3)</name>
    <name type="common">Mycobacterium rhodesiae</name>
    <dbReference type="NCBI Taxonomy" id="710685"/>
    <lineage>
        <taxon>Bacteria</taxon>
        <taxon>Bacillati</taxon>
        <taxon>Actinomycetota</taxon>
        <taxon>Actinomycetes</taxon>
        <taxon>Mycobacteriales</taxon>
        <taxon>Mycobacteriaceae</taxon>
        <taxon>Mycolicibacterium</taxon>
    </lineage>
</organism>
<name>G8RR84_MYCRN</name>
<dbReference type="HOGENOM" id="CLU_1684639_0_0_11"/>
<evidence type="ECO:0000313" key="3">
    <source>
        <dbReference type="Proteomes" id="UP000005442"/>
    </source>
</evidence>
<proteinExistence type="predicted"/>
<dbReference type="PATRIC" id="fig|710685.3.peg.4720"/>
<feature type="signal peptide" evidence="1">
    <location>
        <begin position="1"/>
        <end position="27"/>
    </location>
</feature>
<sequence length="156" mass="16558">MKYSALIAAALLTGGGLAVGTASPASATDPITLNAVGTYSAEYPWATNTWVVTPCANNANQCVHVVEYGPGDTERKYPGWSADAYWQVGWWIMLRVPITDSITCEDGSKHSLPMNYAWDAATGEGVRSYYEPGLCGDAYSGANELQLTKIGPAADT</sequence>
<reference evidence="2 3" key="1">
    <citation type="submission" date="2011-12" db="EMBL/GenBank/DDBJ databases">
        <title>Complete sequence of Mycobacterium rhodesiae NBB3.</title>
        <authorList>
            <consortium name="US DOE Joint Genome Institute"/>
            <person name="Lucas S."/>
            <person name="Han J."/>
            <person name="Lapidus A."/>
            <person name="Cheng J.-F."/>
            <person name="Goodwin L."/>
            <person name="Pitluck S."/>
            <person name="Peters L."/>
            <person name="Mikhailova N."/>
            <person name="Gu W."/>
            <person name="Detter J.C."/>
            <person name="Han C."/>
            <person name="Tapia R."/>
            <person name="Land M."/>
            <person name="Hauser L."/>
            <person name="Kyrpides N."/>
            <person name="Ivanova N."/>
            <person name="Pagani I."/>
            <person name="Mattes T."/>
            <person name="Holmes A."/>
            <person name="Rutledge P."/>
            <person name="Paulsen I."/>
            <person name="Coleman N."/>
            <person name="Woyke T."/>
        </authorList>
    </citation>
    <scope>NUCLEOTIDE SEQUENCE [LARGE SCALE GENOMIC DNA]</scope>
    <source>
        <strain evidence="2 3">NBB3</strain>
    </source>
</reference>
<dbReference type="Proteomes" id="UP000005442">
    <property type="component" value="Chromosome"/>
</dbReference>
<dbReference type="OrthoDB" id="4727140at2"/>
<dbReference type="EMBL" id="CP003169">
    <property type="protein sequence ID" value="AEV75196.1"/>
    <property type="molecule type" value="Genomic_DNA"/>
</dbReference>
<evidence type="ECO:0000313" key="2">
    <source>
        <dbReference type="EMBL" id="AEV75196.1"/>
    </source>
</evidence>
<dbReference type="AlphaFoldDB" id="G8RR84"/>
<dbReference type="KEGG" id="mrh:MycrhN_4715"/>
<dbReference type="STRING" id="710685.MycrhN_4715"/>
<dbReference type="RefSeq" id="WP_014212941.1">
    <property type="nucleotide sequence ID" value="NC_016604.1"/>
</dbReference>